<dbReference type="AlphaFoldDB" id="A0A1R0GUP2"/>
<feature type="domain" description="AMP-binding enzyme C-terminal" evidence="4">
    <location>
        <begin position="456"/>
        <end position="539"/>
    </location>
</feature>
<dbReference type="OrthoDB" id="10253115at2759"/>
<dbReference type="InterPro" id="IPR020845">
    <property type="entry name" value="AMP-binding_CS"/>
</dbReference>
<protein>
    <submittedName>
        <fullName evidence="5">Putative 4-coumarate-CoA ligase 1</fullName>
    </submittedName>
</protein>
<evidence type="ECO:0000256" key="1">
    <source>
        <dbReference type="ARBA" id="ARBA00006432"/>
    </source>
</evidence>
<dbReference type="InterPro" id="IPR025110">
    <property type="entry name" value="AMP-bd_C"/>
</dbReference>
<dbReference type="Gene3D" id="3.40.50.12780">
    <property type="entry name" value="N-terminal domain of ligase-like"/>
    <property type="match status" value="1"/>
</dbReference>
<dbReference type="Pfam" id="PF00501">
    <property type="entry name" value="AMP-binding"/>
    <property type="match status" value="1"/>
</dbReference>
<dbReference type="SUPFAM" id="SSF56801">
    <property type="entry name" value="Acetyl-CoA synthetase-like"/>
    <property type="match status" value="1"/>
</dbReference>
<dbReference type="EMBL" id="LSSL01003337">
    <property type="protein sequence ID" value="OLY80599.1"/>
    <property type="molecule type" value="Genomic_DNA"/>
</dbReference>
<sequence>MIFNSLFPDANIPNVDLATYVLEEGKRRFGQSKVSDNYALFDTQSNQSLTINQLDDQTRLLASGLYNKLGLRSNDTLLIHSPNSSNFVVTVLGTLKLGGIVTFANPAYNSRELAHQISDSKPSFIATCLDSLPTLFDAIKISGVEIPTARIFTIDSVETNLQGIRSISQVFGYEPFPRFSISNKQELVSKCAFLPYSSGTTGLAKGVVLSHQNIVSNIIQTNIYATLNNWHNDPSKIQRYIGVLPWYHIYGLVICLFSGLANGVGVVSMPKFQMQSFLKNVSIHKISIAHLVPPILINLVNDKTVENYDISSIKFFTTAAAPIGKELMLNLASKFKSIRVVKIYGVTESSPMISCAPYWNTEIESSGILTCNMQAKVIDEDGVELGIGQIGELLFKGPNIMVGYLNNPTSTAATIDADSFLHTGDIGYFDAYGNLFVVDRKKELIKYKGFQVPPAELEALLLGHPHVADAAVIGKYVENQATEVPKAFITLKKDLPPNTTVESASSSIKDWVDSQVSNHKKLRGGVHVIDVIPKSAAGKILRRVLRDNYNKDDSPASAAEGISNIKPKL</sequence>
<dbReference type="CDD" id="cd05911">
    <property type="entry name" value="Firefly_Luc_like"/>
    <property type="match status" value="1"/>
</dbReference>
<dbReference type="Proteomes" id="UP000187455">
    <property type="component" value="Unassembled WGS sequence"/>
</dbReference>
<name>A0A1R0GUP2_9FUNG</name>
<dbReference type="Gene3D" id="3.30.300.30">
    <property type="match status" value="1"/>
</dbReference>
<accession>A0A1R0GUP2</accession>
<comment type="similarity">
    <text evidence="1">Belongs to the ATP-dependent AMP-binding enzyme family.</text>
</comment>
<evidence type="ECO:0000259" key="4">
    <source>
        <dbReference type="Pfam" id="PF13193"/>
    </source>
</evidence>
<dbReference type="PROSITE" id="PS00455">
    <property type="entry name" value="AMP_BINDING"/>
    <property type="match status" value="1"/>
</dbReference>
<gene>
    <name evidence="5" type="ORF">AYI68_g5302</name>
</gene>
<evidence type="ECO:0000259" key="3">
    <source>
        <dbReference type="Pfam" id="PF00501"/>
    </source>
</evidence>
<dbReference type="GO" id="GO:0016405">
    <property type="term" value="F:CoA-ligase activity"/>
    <property type="evidence" value="ECO:0007669"/>
    <property type="project" value="TreeGrafter"/>
</dbReference>
<evidence type="ECO:0000256" key="2">
    <source>
        <dbReference type="ARBA" id="ARBA00022598"/>
    </source>
</evidence>
<comment type="caution">
    <text evidence="5">The sequence shown here is derived from an EMBL/GenBank/DDBJ whole genome shotgun (WGS) entry which is preliminary data.</text>
</comment>
<proteinExistence type="inferred from homology"/>
<evidence type="ECO:0000313" key="6">
    <source>
        <dbReference type="Proteomes" id="UP000187455"/>
    </source>
</evidence>
<dbReference type="PANTHER" id="PTHR24096:SF149">
    <property type="entry name" value="AMP-BINDING DOMAIN-CONTAINING PROTEIN-RELATED"/>
    <property type="match status" value="1"/>
</dbReference>
<feature type="domain" description="AMP-dependent synthetase/ligase" evidence="3">
    <location>
        <begin position="35"/>
        <end position="405"/>
    </location>
</feature>
<dbReference type="InterPro" id="IPR000873">
    <property type="entry name" value="AMP-dep_synth/lig_dom"/>
</dbReference>
<organism evidence="5 6">
    <name type="scientific">Smittium mucronatum</name>
    <dbReference type="NCBI Taxonomy" id="133383"/>
    <lineage>
        <taxon>Eukaryota</taxon>
        <taxon>Fungi</taxon>
        <taxon>Fungi incertae sedis</taxon>
        <taxon>Zoopagomycota</taxon>
        <taxon>Kickxellomycotina</taxon>
        <taxon>Harpellomycetes</taxon>
        <taxon>Harpellales</taxon>
        <taxon>Legeriomycetaceae</taxon>
        <taxon>Smittium</taxon>
    </lineage>
</organism>
<dbReference type="InterPro" id="IPR042099">
    <property type="entry name" value="ANL_N_sf"/>
</dbReference>
<dbReference type="Pfam" id="PF13193">
    <property type="entry name" value="AMP-binding_C"/>
    <property type="match status" value="1"/>
</dbReference>
<keyword evidence="6" id="KW-1185">Reference proteome</keyword>
<dbReference type="PANTHER" id="PTHR24096">
    <property type="entry name" value="LONG-CHAIN-FATTY-ACID--COA LIGASE"/>
    <property type="match status" value="1"/>
</dbReference>
<evidence type="ECO:0000313" key="5">
    <source>
        <dbReference type="EMBL" id="OLY80599.1"/>
    </source>
</evidence>
<dbReference type="STRING" id="133383.A0A1R0GUP2"/>
<dbReference type="InterPro" id="IPR045851">
    <property type="entry name" value="AMP-bd_C_sf"/>
</dbReference>
<reference evidence="5 6" key="1">
    <citation type="journal article" date="2016" name="Mol. Biol. Evol.">
        <title>Genome-Wide Survey of Gut Fungi (Harpellales) Reveals the First Horizontally Transferred Ubiquitin Gene from a Mosquito Host.</title>
        <authorList>
            <person name="Wang Y."/>
            <person name="White M.M."/>
            <person name="Kvist S."/>
            <person name="Moncalvo J.M."/>
        </authorList>
    </citation>
    <scope>NUCLEOTIDE SEQUENCE [LARGE SCALE GENOMIC DNA]</scope>
    <source>
        <strain evidence="5 6">ALG-7-W6</strain>
    </source>
</reference>
<keyword evidence="2 5" id="KW-0436">Ligase</keyword>